<dbReference type="GO" id="GO:0006596">
    <property type="term" value="P:polyamine biosynthetic process"/>
    <property type="evidence" value="ECO:0007669"/>
    <property type="project" value="TreeGrafter"/>
</dbReference>
<comment type="caution">
    <text evidence="2">The sequence shown here is derived from an EMBL/GenBank/DDBJ whole genome shotgun (WGS) entry which is preliminary data.</text>
</comment>
<dbReference type="Proteomes" id="UP000034366">
    <property type="component" value="Unassembled WGS sequence"/>
</dbReference>
<dbReference type="Pfam" id="PF01861">
    <property type="entry name" value="BpsA_C"/>
    <property type="match status" value="1"/>
</dbReference>
<dbReference type="CDD" id="cd02440">
    <property type="entry name" value="AdoMet_MTases"/>
    <property type="match status" value="1"/>
</dbReference>
<dbReference type="GO" id="GO:0032259">
    <property type="term" value="P:methylation"/>
    <property type="evidence" value="ECO:0007669"/>
    <property type="project" value="InterPro"/>
</dbReference>
<sequence length="328" mass="37369">MLVKETMQERIIQISKDTGIPTKKVWDLLYFLCEGVPIENNQLVQKLGVSKNALNQAKQIFHDLLEEPSKNTKLKDKAIEDVEDLFGPEYKPEETLWSTLESINYNQIIKLLKRYDNKRPLPDRKYDQFTATIETTARRAGLLDCFGDIAGKRLLFLGDDDFTSIAVANIRKASGVTVLDIDNRILDTIGNMIINEGLEINLENYDARKALPTTYNQKYDVVFTDPPYTPEGIELFVSRAVNALDPQNQSARIYVCYGTSDRAKERFLPIHEVFTSSGLMIRWVFDKFNRYHGAESIGSSSSLFVLDTTSKTKPLITGNYDKPIYTNN</sequence>
<dbReference type="PANTHER" id="PTHR23290">
    <property type="entry name" value="RRNA N6-ADENOSINE-METHYLTRANSFERASE METTL5"/>
    <property type="match status" value="1"/>
</dbReference>
<accession>A0A0G0HXJ8</accession>
<protein>
    <recommendedName>
        <fullName evidence="1">N(4)-bis(aminopropyl)spermidine synthase C-terminal domain-containing protein</fullName>
    </recommendedName>
</protein>
<dbReference type="InterPro" id="IPR002723">
    <property type="entry name" value="BpsA_C"/>
</dbReference>
<organism evidence="2 3">
    <name type="scientific">Candidatus Woesebacteria bacterium GW2011_GWD1_38_10</name>
    <dbReference type="NCBI Taxonomy" id="1618592"/>
    <lineage>
        <taxon>Bacteria</taxon>
        <taxon>Candidatus Woeseibacteriota</taxon>
    </lineage>
</organism>
<dbReference type="InterPro" id="IPR002052">
    <property type="entry name" value="DNA_methylase_N6_adenine_CS"/>
</dbReference>
<name>A0A0G0HXJ8_9BACT</name>
<gene>
    <name evidence="2" type="ORF">US67_C0045G0009</name>
</gene>
<dbReference type="AlphaFoldDB" id="A0A0G0HXJ8"/>
<feature type="domain" description="N(4)-bis(aminopropyl)spermidine synthase C-terminal" evidence="1">
    <location>
        <begin position="112"/>
        <end position="298"/>
    </location>
</feature>
<reference evidence="2 3" key="1">
    <citation type="journal article" date="2015" name="Nature">
        <title>rRNA introns, odd ribosomes, and small enigmatic genomes across a large radiation of phyla.</title>
        <authorList>
            <person name="Brown C.T."/>
            <person name="Hug L.A."/>
            <person name="Thomas B.C."/>
            <person name="Sharon I."/>
            <person name="Castelle C.J."/>
            <person name="Singh A."/>
            <person name="Wilkins M.J."/>
            <person name="Williams K.H."/>
            <person name="Banfield J.F."/>
        </authorList>
    </citation>
    <scope>NUCLEOTIDE SEQUENCE [LARGE SCALE GENOMIC DNA]</scope>
</reference>
<evidence type="ECO:0000259" key="1">
    <source>
        <dbReference type="Pfam" id="PF01861"/>
    </source>
</evidence>
<evidence type="ECO:0000313" key="3">
    <source>
        <dbReference type="Proteomes" id="UP000034366"/>
    </source>
</evidence>
<dbReference type="SUPFAM" id="SSF53335">
    <property type="entry name" value="S-adenosyl-L-methionine-dependent methyltransferases"/>
    <property type="match status" value="1"/>
</dbReference>
<dbReference type="EMBL" id="LBTW01000045">
    <property type="protein sequence ID" value="KKQ47863.1"/>
    <property type="molecule type" value="Genomic_DNA"/>
</dbReference>
<evidence type="ECO:0000313" key="2">
    <source>
        <dbReference type="EMBL" id="KKQ47863.1"/>
    </source>
</evidence>
<dbReference type="Gene3D" id="3.40.50.150">
    <property type="entry name" value="Vaccinia Virus protein VP39"/>
    <property type="match status" value="1"/>
</dbReference>
<dbReference type="PANTHER" id="PTHR23290:SF0">
    <property type="entry name" value="RRNA N6-ADENOSINE-METHYLTRANSFERASE METTL5"/>
    <property type="match status" value="1"/>
</dbReference>
<proteinExistence type="predicted"/>
<dbReference type="GO" id="GO:0008168">
    <property type="term" value="F:methyltransferase activity"/>
    <property type="evidence" value="ECO:0007669"/>
    <property type="project" value="InterPro"/>
</dbReference>
<dbReference type="InterPro" id="IPR029063">
    <property type="entry name" value="SAM-dependent_MTases_sf"/>
</dbReference>
<dbReference type="GO" id="GO:0003676">
    <property type="term" value="F:nucleic acid binding"/>
    <property type="evidence" value="ECO:0007669"/>
    <property type="project" value="InterPro"/>
</dbReference>
<dbReference type="PROSITE" id="PS00092">
    <property type="entry name" value="N6_MTASE"/>
    <property type="match status" value="1"/>
</dbReference>
<dbReference type="InterPro" id="IPR051720">
    <property type="entry name" value="rRNA_MeTrfase/Polyamine_Synth"/>
</dbReference>